<evidence type="ECO:0000256" key="1">
    <source>
        <dbReference type="SAM" id="SignalP"/>
    </source>
</evidence>
<dbReference type="GeneID" id="111105804"/>
<sequence>MKLINGRSLFAVFVLTCIFGDSYPSPCNITLSNGTVNCCTHYYFNKLICTECPAGLFGRNCSAFCPYPLYGVLCNETCDCSNSSCHHAYGCKITTLSSAEYVTVDKIRHMQTTIKVCPDGFFGDNCSVSCFFPQYGSLCNETCNCSNAFCHHVYGCNTTIVTTTGM</sequence>
<reference evidence="3" key="1">
    <citation type="submission" date="2025-08" db="UniProtKB">
        <authorList>
            <consortium name="RefSeq"/>
        </authorList>
    </citation>
    <scope>IDENTIFICATION</scope>
    <source>
        <tissue evidence="3">Whole sample</tissue>
    </source>
</reference>
<protein>
    <submittedName>
        <fullName evidence="3">Multiple epidermal growth factor-like domains protein 11 isoform X2</fullName>
    </submittedName>
</protein>
<feature type="chain" id="PRO_5034683931" evidence="1">
    <location>
        <begin position="25"/>
        <end position="166"/>
    </location>
</feature>
<keyword evidence="1" id="KW-0732">Signal</keyword>
<name>A0A8B8AYS1_CRAVI</name>
<organism evidence="2 3">
    <name type="scientific">Crassostrea virginica</name>
    <name type="common">Eastern oyster</name>
    <dbReference type="NCBI Taxonomy" id="6565"/>
    <lineage>
        <taxon>Eukaryota</taxon>
        <taxon>Metazoa</taxon>
        <taxon>Spiralia</taxon>
        <taxon>Lophotrochozoa</taxon>
        <taxon>Mollusca</taxon>
        <taxon>Bivalvia</taxon>
        <taxon>Autobranchia</taxon>
        <taxon>Pteriomorphia</taxon>
        <taxon>Ostreida</taxon>
        <taxon>Ostreoidea</taxon>
        <taxon>Ostreidae</taxon>
        <taxon>Crassostrea</taxon>
    </lineage>
</organism>
<dbReference type="Gene3D" id="2.170.300.10">
    <property type="entry name" value="Tie2 ligand-binding domain superfamily"/>
    <property type="match status" value="2"/>
</dbReference>
<evidence type="ECO:0000313" key="2">
    <source>
        <dbReference type="Proteomes" id="UP000694844"/>
    </source>
</evidence>
<feature type="signal peptide" evidence="1">
    <location>
        <begin position="1"/>
        <end position="24"/>
    </location>
</feature>
<dbReference type="OrthoDB" id="6158270at2759"/>
<accession>A0A8B8AYS1</accession>
<proteinExistence type="predicted"/>
<dbReference type="AlphaFoldDB" id="A0A8B8AYS1"/>
<gene>
    <name evidence="3" type="primary">LOC111105804</name>
</gene>
<dbReference type="RefSeq" id="XP_022295903.1">
    <property type="nucleotide sequence ID" value="XM_022440195.1"/>
</dbReference>
<dbReference type="Proteomes" id="UP000694844">
    <property type="component" value="Chromosome 8"/>
</dbReference>
<keyword evidence="2" id="KW-1185">Reference proteome</keyword>
<evidence type="ECO:0000313" key="3">
    <source>
        <dbReference type="RefSeq" id="XP_022295903.1"/>
    </source>
</evidence>